<dbReference type="EMBL" id="MOOE01000011">
    <property type="protein sequence ID" value="KAK1520416.1"/>
    <property type="molecule type" value="Genomic_DNA"/>
</dbReference>
<reference evidence="2 3" key="1">
    <citation type="submission" date="2016-10" db="EMBL/GenBank/DDBJ databases">
        <title>The genome sequence of Colletotrichum fioriniae PJ7.</title>
        <authorList>
            <person name="Baroncelli R."/>
        </authorList>
    </citation>
    <scope>NUCLEOTIDE SEQUENCE [LARGE SCALE GENOMIC DNA]</scope>
    <source>
        <strain evidence="2 3">IMI 309622</strain>
    </source>
</reference>
<comment type="caution">
    <text evidence="2">The sequence shown here is derived from an EMBL/GenBank/DDBJ whole genome shotgun (WGS) entry which is preliminary data.</text>
</comment>
<protein>
    <submittedName>
        <fullName evidence="2">Uncharacterized protein</fullName>
    </submittedName>
</protein>
<evidence type="ECO:0000256" key="1">
    <source>
        <dbReference type="SAM" id="MobiDB-lite"/>
    </source>
</evidence>
<keyword evidence="3" id="KW-1185">Reference proteome</keyword>
<feature type="region of interest" description="Disordered" evidence="1">
    <location>
        <begin position="49"/>
        <end position="88"/>
    </location>
</feature>
<gene>
    <name evidence="2" type="ORF">CCOS01_10535</name>
</gene>
<evidence type="ECO:0000313" key="2">
    <source>
        <dbReference type="EMBL" id="KAK1520416.1"/>
    </source>
</evidence>
<name>A0AAJ0DY93_9PEZI</name>
<dbReference type="GeneID" id="85342237"/>
<evidence type="ECO:0000313" key="3">
    <source>
        <dbReference type="Proteomes" id="UP001240678"/>
    </source>
</evidence>
<sequence>MAQWLETGHTRSGPNDKPAELNCVNGMWKKEEVGESHASCEVFTPASSFLGGKVQHHPSHIDGKTKARPPTGQLEQQQNYAQVVVQQT</sequence>
<dbReference type="RefSeq" id="XP_060310492.1">
    <property type="nucleotide sequence ID" value="XM_060458690.1"/>
</dbReference>
<dbReference type="Proteomes" id="UP001240678">
    <property type="component" value="Unassembled WGS sequence"/>
</dbReference>
<feature type="compositionally biased region" description="Low complexity" evidence="1">
    <location>
        <begin position="76"/>
        <end position="88"/>
    </location>
</feature>
<organism evidence="2 3">
    <name type="scientific">Colletotrichum costaricense</name>
    <dbReference type="NCBI Taxonomy" id="1209916"/>
    <lineage>
        <taxon>Eukaryota</taxon>
        <taxon>Fungi</taxon>
        <taxon>Dikarya</taxon>
        <taxon>Ascomycota</taxon>
        <taxon>Pezizomycotina</taxon>
        <taxon>Sordariomycetes</taxon>
        <taxon>Hypocreomycetidae</taxon>
        <taxon>Glomerellales</taxon>
        <taxon>Glomerellaceae</taxon>
        <taxon>Colletotrichum</taxon>
        <taxon>Colletotrichum acutatum species complex</taxon>
    </lineage>
</organism>
<proteinExistence type="predicted"/>
<accession>A0AAJ0DY93</accession>
<dbReference type="AlphaFoldDB" id="A0AAJ0DY93"/>